<dbReference type="InterPro" id="IPR011333">
    <property type="entry name" value="SKP1/BTB/POZ_sf"/>
</dbReference>
<dbReference type="SMART" id="SM00225">
    <property type="entry name" value="BTB"/>
    <property type="match status" value="1"/>
</dbReference>
<evidence type="ECO:0000313" key="9">
    <source>
        <dbReference type="EMBL" id="CAL4102361.1"/>
    </source>
</evidence>
<dbReference type="Gene3D" id="3.30.160.60">
    <property type="entry name" value="Classic Zinc Finger"/>
    <property type="match status" value="1"/>
</dbReference>
<dbReference type="InterPro" id="IPR051095">
    <property type="entry name" value="Dros_DevTransReg"/>
</dbReference>
<keyword evidence="6" id="KW-0479">Metal-binding</keyword>
<dbReference type="GO" id="GO:0048813">
    <property type="term" value="P:dendrite morphogenesis"/>
    <property type="evidence" value="ECO:0007669"/>
    <property type="project" value="UniProtKB-ARBA"/>
</dbReference>
<sequence>METHQQLCLHWKDFHTNISTEFVSLREDEEFVDITLACDGKQVKAHKMVLSACSLYFKRLLKGNPCQHPIVFLKDVTFAYLEYLLDFMYHGEVNVPHTELAKFIKIADALGIKGLAQDEKIKESESYIEACSPLSTRDPPTPELVHLREEVINAPDKHTTEFPLPKRLKRHSREGSRELSHTIEQSIEIIQSENKEYSVKNASLDLNDDSPDSLICCDTKNIKHDIDSIDEGEFIPCESESINQNQSAMQQLQKPFESFLHPMNQIPCGTNFMPRPVFLPERGHDLIPRNVALPGPSMSQGATSLDASQDGDGRLECPHCGKFYSQYSLKQHIEDIHTVHLSTYECNFCQKHYKTPHSLKVHVSKYHMNQQRAKPLGSK</sequence>
<comment type="function">
    <text evidence="5">Putative transcription factor required for axon growth and guidance in the central and peripheral nervous systems. Repels CNS axons away from the midline by promoting the expression of the midline repellent sli and its receptor robo.</text>
</comment>
<dbReference type="PROSITE" id="PS50157">
    <property type="entry name" value="ZINC_FINGER_C2H2_2"/>
    <property type="match status" value="1"/>
</dbReference>
<protein>
    <submittedName>
        <fullName evidence="9">Uncharacterized protein</fullName>
    </submittedName>
</protein>
<dbReference type="AlphaFoldDB" id="A0AAV2QY50"/>
<dbReference type="GO" id="GO:0016199">
    <property type="term" value="P:axon midline choice point recognition"/>
    <property type="evidence" value="ECO:0007669"/>
    <property type="project" value="UniProtKB-ARBA"/>
</dbReference>
<accession>A0AAV2QY50</accession>
<keyword evidence="1" id="KW-0217">Developmental protein</keyword>
<dbReference type="Proteomes" id="UP001497623">
    <property type="component" value="Unassembled WGS sequence"/>
</dbReference>
<keyword evidence="10" id="KW-1185">Reference proteome</keyword>
<evidence type="ECO:0000256" key="2">
    <source>
        <dbReference type="ARBA" id="ARBA00022782"/>
    </source>
</evidence>
<dbReference type="PANTHER" id="PTHR23110">
    <property type="entry name" value="BTB DOMAIN TRANSCRIPTION FACTOR"/>
    <property type="match status" value="1"/>
</dbReference>
<reference evidence="9 10" key="1">
    <citation type="submission" date="2024-05" db="EMBL/GenBank/DDBJ databases">
        <authorList>
            <person name="Wallberg A."/>
        </authorList>
    </citation>
    <scope>NUCLEOTIDE SEQUENCE [LARGE SCALE GENOMIC DNA]</scope>
</reference>
<dbReference type="PANTHER" id="PTHR23110:SF111">
    <property type="entry name" value="LONGITUDINALS LACKING PROTEIN, ISOFORMS F_I_K_T"/>
    <property type="match status" value="1"/>
</dbReference>
<dbReference type="PROSITE" id="PS50097">
    <property type="entry name" value="BTB"/>
    <property type="match status" value="1"/>
</dbReference>
<dbReference type="GO" id="GO:0045476">
    <property type="term" value="P:nurse cell apoptotic process"/>
    <property type="evidence" value="ECO:0007669"/>
    <property type="project" value="UniProtKB-ARBA"/>
</dbReference>
<dbReference type="GO" id="GO:0008270">
    <property type="term" value="F:zinc ion binding"/>
    <property type="evidence" value="ECO:0007669"/>
    <property type="project" value="UniProtKB-KW"/>
</dbReference>
<comment type="caution">
    <text evidence="9">The sequence shown here is derived from an EMBL/GenBank/DDBJ whole genome shotgun (WGS) entry which is preliminary data.</text>
</comment>
<feature type="domain" description="C2H2-type" evidence="8">
    <location>
        <begin position="344"/>
        <end position="372"/>
    </location>
</feature>
<evidence type="ECO:0000256" key="4">
    <source>
        <dbReference type="ARBA" id="ARBA00023242"/>
    </source>
</evidence>
<dbReference type="GO" id="GO:0005634">
    <property type="term" value="C:nucleus"/>
    <property type="evidence" value="ECO:0007669"/>
    <property type="project" value="UniProtKB-ARBA"/>
</dbReference>
<gene>
    <name evidence="9" type="ORF">MNOR_LOCUS17298</name>
</gene>
<dbReference type="GO" id="GO:0008406">
    <property type="term" value="P:gonad development"/>
    <property type="evidence" value="ECO:0007669"/>
    <property type="project" value="UniProtKB-ARBA"/>
</dbReference>
<dbReference type="GO" id="GO:0007526">
    <property type="term" value="P:larval somatic muscle development"/>
    <property type="evidence" value="ECO:0007669"/>
    <property type="project" value="UniProtKB-ARBA"/>
</dbReference>
<evidence type="ECO:0000256" key="5">
    <source>
        <dbReference type="ARBA" id="ARBA00037382"/>
    </source>
</evidence>
<dbReference type="CDD" id="cd18315">
    <property type="entry name" value="BTB_POZ_BAB-like"/>
    <property type="match status" value="1"/>
</dbReference>
<dbReference type="Pfam" id="PF00651">
    <property type="entry name" value="BTB"/>
    <property type="match status" value="1"/>
</dbReference>
<dbReference type="GO" id="GO:0035167">
    <property type="term" value="P:larval lymph gland hemopoiesis"/>
    <property type="evidence" value="ECO:0007669"/>
    <property type="project" value="UniProtKB-ARBA"/>
</dbReference>
<keyword evidence="4" id="KW-0539">Nucleus</keyword>
<dbReference type="SUPFAM" id="SSF54695">
    <property type="entry name" value="POZ domain"/>
    <property type="match status" value="1"/>
</dbReference>
<keyword evidence="2" id="KW-0221">Differentiation</keyword>
<evidence type="ECO:0000256" key="3">
    <source>
        <dbReference type="ARBA" id="ARBA00022902"/>
    </source>
</evidence>
<feature type="domain" description="BTB" evidence="7">
    <location>
        <begin position="32"/>
        <end position="97"/>
    </location>
</feature>
<dbReference type="EMBL" id="CAXKWB010011830">
    <property type="protein sequence ID" value="CAL4102361.1"/>
    <property type="molecule type" value="Genomic_DNA"/>
</dbReference>
<dbReference type="Gene3D" id="3.30.710.10">
    <property type="entry name" value="Potassium Channel Kv1.1, Chain A"/>
    <property type="match status" value="1"/>
</dbReference>
<evidence type="ECO:0000259" key="7">
    <source>
        <dbReference type="PROSITE" id="PS50097"/>
    </source>
</evidence>
<keyword evidence="6" id="KW-0862">Zinc</keyword>
<dbReference type="InterPro" id="IPR000210">
    <property type="entry name" value="BTB/POZ_dom"/>
</dbReference>
<organism evidence="9 10">
    <name type="scientific">Meganyctiphanes norvegica</name>
    <name type="common">Northern krill</name>
    <name type="synonym">Thysanopoda norvegica</name>
    <dbReference type="NCBI Taxonomy" id="48144"/>
    <lineage>
        <taxon>Eukaryota</taxon>
        <taxon>Metazoa</taxon>
        <taxon>Ecdysozoa</taxon>
        <taxon>Arthropoda</taxon>
        <taxon>Crustacea</taxon>
        <taxon>Multicrustacea</taxon>
        <taxon>Malacostraca</taxon>
        <taxon>Eumalacostraca</taxon>
        <taxon>Eucarida</taxon>
        <taxon>Euphausiacea</taxon>
        <taxon>Euphausiidae</taxon>
        <taxon>Meganyctiphanes</taxon>
    </lineage>
</organism>
<dbReference type="GO" id="GO:0006357">
    <property type="term" value="P:regulation of transcription by RNA polymerase II"/>
    <property type="evidence" value="ECO:0007669"/>
    <property type="project" value="TreeGrafter"/>
</dbReference>
<dbReference type="InterPro" id="IPR013087">
    <property type="entry name" value="Znf_C2H2_type"/>
</dbReference>
<name>A0AAV2QY50_MEGNR</name>
<keyword evidence="3" id="KW-0524">Neurogenesis</keyword>
<dbReference type="GO" id="GO:0045467">
    <property type="term" value="P:R7 cell development"/>
    <property type="evidence" value="ECO:0007669"/>
    <property type="project" value="UniProtKB-ARBA"/>
</dbReference>
<evidence type="ECO:0000313" key="10">
    <source>
        <dbReference type="Proteomes" id="UP001497623"/>
    </source>
</evidence>
<evidence type="ECO:0000259" key="8">
    <source>
        <dbReference type="PROSITE" id="PS50157"/>
    </source>
</evidence>
<proteinExistence type="predicted"/>
<dbReference type="SMART" id="SM00355">
    <property type="entry name" value="ZnF_C2H2"/>
    <property type="match status" value="2"/>
</dbReference>
<evidence type="ECO:0000256" key="1">
    <source>
        <dbReference type="ARBA" id="ARBA00022473"/>
    </source>
</evidence>
<evidence type="ECO:0000256" key="6">
    <source>
        <dbReference type="PROSITE-ProRule" id="PRU00042"/>
    </source>
</evidence>
<dbReference type="GO" id="GO:0007464">
    <property type="term" value="P:R3/R4 cell fate commitment"/>
    <property type="evidence" value="ECO:0007669"/>
    <property type="project" value="UniProtKB-ARBA"/>
</dbReference>
<dbReference type="PROSITE" id="PS00028">
    <property type="entry name" value="ZINC_FINGER_C2H2_1"/>
    <property type="match status" value="1"/>
</dbReference>
<keyword evidence="6" id="KW-0863">Zinc-finger</keyword>